<dbReference type="PANTHER" id="PTHR35910:SF6">
    <property type="entry name" value="2EXR DOMAIN-CONTAINING PROTEIN"/>
    <property type="match status" value="1"/>
</dbReference>
<dbReference type="PANTHER" id="PTHR35910">
    <property type="entry name" value="2EXR DOMAIN-CONTAINING PROTEIN"/>
    <property type="match status" value="1"/>
</dbReference>
<name>A0A1L7X9C3_9HELO</name>
<evidence type="ECO:0000313" key="3">
    <source>
        <dbReference type="EMBL" id="CZR61612.1"/>
    </source>
</evidence>
<protein>
    <recommendedName>
        <fullName evidence="2">2EXR domain-containing protein</fullName>
    </recommendedName>
</protein>
<feature type="compositionally biased region" description="Polar residues" evidence="1">
    <location>
        <begin position="79"/>
        <end position="90"/>
    </location>
</feature>
<feature type="region of interest" description="Disordered" evidence="1">
    <location>
        <begin position="29"/>
        <end position="61"/>
    </location>
</feature>
<evidence type="ECO:0000256" key="1">
    <source>
        <dbReference type="SAM" id="MobiDB-lite"/>
    </source>
</evidence>
<reference evidence="3 4" key="1">
    <citation type="submission" date="2016-03" db="EMBL/GenBank/DDBJ databases">
        <authorList>
            <person name="Ploux O."/>
        </authorList>
    </citation>
    <scope>NUCLEOTIDE SEQUENCE [LARGE SCALE GENOMIC DNA]</scope>
    <source>
        <strain evidence="3 4">UAMH 11012</strain>
    </source>
</reference>
<dbReference type="OrthoDB" id="10554250at2759"/>
<evidence type="ECO:0000259" key="2">
    <source>
        <dbReference type="Pfam" id="PF20150"/>
    </source>
</evidence>
<dbReference type="InterPro" id="IPR045518">
    <property type="entry name" value="2EXR"/>
</dbReference>
<sequence>MAPAQLNSNMLRIHGLGYVGPYLTPLSGAQDNTLPSREMQNTSPSNHQEQLELGNPELGSSANAVPVAAHKDSTIGDANISTSQSQSSELHNGLEQPHTSDVGNPLEQLGEVLELIKTCGTNVSTYKYLCGPNPSPKTIAALASQLGLVESEDNTLGNEPSDMIVFLAVYPRLFLARLVLRGIGFLPSTFGTTWAALLHRGRRRSDTVEVQEFFFGIEPLQRFSWQSDFEKLPIELRIIVLKTVVEQRTIEVHFSRNEDPSNPSHTQFLLHCRDFPTFTHYTHQTRHDLLESKYAPYKQIFDHEKCQNQVYFNRDVDFLHVPRSWDCIQVFNTIKQLSFNWTDSIKKLSIFIDWMESTNIWVESVNSEVPGQKLAPLLSFFRGLEHVEFLHRVENETGGNGWYNVHPGTTTNDCTYEPGSRFCYPLADTVKLRDACTNGHWRGLEDPIQHTLGGVARYGRWYMAEEKKRLMEANQLAQARQSEHAKKLLEDKHLEELKELDKHAVIKPEGDSNTSGSMEVENLEIDIVERKVPDFTCRFAHKTQRQRHQFCPWVGPAYWEAGDINHCCGFEHLADLDDSVFYQ</sequence>
<gene>
    <name evidence="3" type="ORF">PAC_11509</name>
</gene>
<evidence type="ECO:0000313" key="4">
    <source>
        <dbReference type="Proteomes" id="UP000184330"/>
    </source>
</evidence>
<feature type="region of interest" description="Disordered" evidence="1">
    <location>
        <begin position="77"/>
        <end position="102"/>
    </location>
</feature>
<organism evidence="3 4">
    <name type="scientific">Phialocephala subalpina</name>
    <dbReference type="NCBI Taxonomy" id="576137"/>
    <lineage>
        <taxon>Eukaryota</taxon>
        <taxon>Fungi</taxon>
        <taxon>Dikarya</taxon>
        <taxon>Ascomycota</taxon>
        <taxon>Pezizomycotina</taxon>
        <taxon>Leotiomycetes</taxon>
        <taxon>Helotiales</taxon>
        <taxon>Mollisiaceae</taxon>
        <taxon>Phialocephala</taxon>
        <taxon>Phialocephala fortinii species complex</taxon>
    </lineage>
</organism>
<dbReference type="Proteomes" id="UP000184330">
    <property type="component" value="Unassembled WGS sequence"/>
</dbReference>
<feature type="domain" description="2EXR" evidence="2">
    <location>
        <begin position="229"/>
        <end position="319"/>
    </location>
</feature>
<keyword evidence="4" id="KW-1185">Reference proteome</keyword>
<dbReference type="Pfam" id="PF20150">
    <property type="entry name" value="2EXR"/>
    <property type="match status" value="1"/>
</dbReference>
<proteinExistence type="predicted"/>
<feature type="compositionally biased region" description="Polar residues" evidence="1">
    <location>
        <begin position="29"/>
        <end position="48"/>
    </location>
</feature>
<accession>A0A1L7X9C3</accession>
<dbReference type="AlphaFoldDB" id="A0A1L7X9C3"/>
<dbReference type="EMBL" id="FJOG01000018">
    <property type="protein sequence ID" value="CZR61612.1"/>
    <property type="molecule type" value="Genomic_DNA"/>
</dbReference>